<protein>
    <recommendedName>
        <fullName evidence="2">Phage tail tape measure protein domain-containing protein</fullName>
    </recommendedName>
</protein>
<evidence type="ECO:0000259" key="2">
    <source>
        <dbReference type="Pfam" id="PF10145"/>
    </source>
</evidence>
<feature type="domain" description="Phage tail tape measure protein" evidence="2">
    <location>
        <begin position="137"/>
        <end position="314"/>
    </location>
</feature>
<gene>
    <name evidence="3" type="ORF">GR156_04015</name>
</gene>
<dbReference type="AlphaFoldDB" id="A0A6N8T824"/>
<proteinExistence type="predicted"/>
<sequence length="629" mass="67517">MPVRDLDRQARKLNQISTSKAEKEIKALGTAGVKAKRDLDGLGHKLREINRADAGKFDRMNTSAGRLNSTVGLIGATASGAFAGLMAFASADNIIRGLEELTGRFRDLNREVASVAVTAEMRTPEAVASIGSSNEKLALRYGLQQGSVNQARNAYAAVGIDLGSQENILDPTLKAAVSGDTSGETIATAIIAAKQNLGVKDSEVPAALDMMAKGGKLGGFNLGAMAKNFPALGAMMAGTGRQGLAGWGELVALSQVVRTTAGSEDEAANNLRNLLGKLTSQDTVKNFKEKGVDLEQVKKQADATGKPYLTAVMDEIMRLTGGNEFEVNELFGDQQAKLALAPLLNNRKMYDDFLSQIMNNSTGNLDEDYEFLRKTPKEKANRRGAALEATGLKIGEKWDWLTEPFREWFVGTVNPDYRRQEDAVERRQGLLGEDPAAIKAEIAARFKAMADLPRAKGDGPDLLQSQRDNLSLEIKNLEMYLDEVQRAQGGDGGALGKSTGAIPIPKLKSVEQKLGGDLSPAASQAMQSYNEKLGSELDRAVALSAEKAAEMQRLLNFTAQPTIQPNFIPPVGGGAAATTGQQHTSVSPTSNRFNQTIVSPNSMHAARQSRREIQKAQARTLYDTGRRLA</sequence>
<dbReference type="Pfam" id="PF10145">
    <property type="entry name" value="PhageMin_Tail"/>
    <property type="match status" value="1"/>
</dbReference>
<accession>A0A6N8T824</accession>
<dbReference type="EMBL" id="WUML01000002">
    <property type="protein sequence ID" value="MXN99452.1"/>
    <property type="molecule type" value="Genomic_DNA"/>
</dbReference>
<organism evidence="3 4">
    <name type="scientific">Shinella zoogloeoides</name>
    <name type="common">Crabtreella saccharophila</name>
    <dbReference type="NCBI Taxonomy" id="352475"/>
    <lineage>
        <taxon>Bacteria</taxon>
        <taxon>Pseudomonadati</taxon>
        <taxon>Pseudomonadota</taxon>
        <taxon>Alphaproteobacteria</taxon>
        <taxon>Hyphomicrobiales</taxon>
        <taxon>Rhizobiaceae</taxon>
        <taxon>Shinella</taxon>
    </lineage>
</organism>
<reference evidence="3 4" key="1">
    <citation type="submission" date="2019-12" db="EMBL/GenBank/DDBJ databases">
        <title>Shinella granuli gen. nov., sp. nov., and proposal of the reclassification of Zoogloea ramigera ATCC 19623 as Shinella zoogloeoides sp. nov.</title>
        <authorList>
            <person name="Gao J."/>
        </authorList>
    </citation>
    <scope>NUCLEOTIDE SEQUENCE [LARGE SCALE GENOMIC DNA]</scope>
    <source>
        <strain evidence="3 4">DSM 287</strain>
    </source>
</reference>
<dbReference type="Proteomes" id="UP000440304">
    <property type="component" value="Unassembled WGS sequence"/>
</dbReference>
<name>A0A6N8T824_SHIZO</name>
<dbReference type="RefSeq" id="WP_160784859.1">
    <property type="nucleotide sequence ID" value="NZ_CP086610.1"/>
</dbReference>
<feature type="region of interest" description="Disordered" evidence="1">
    <location>
        <begin position="572"/>
        <end position="629"/>
    </location>
</feature>
<feature type="compositionally biased region" description="Polar residues" evidence="1">
    <location>
        <begin position="581"/>
        <end position="602"/>
    </location>
</feature>
<comment type="caution">
    <text evidence="3">The sequence shown here is derived from an EMBL/GenBank/DDBJ whole genome shotgun (WGS) entry which is preliminary data.</text>
</comment>
<dbReference type="InterPro" id="IPR010090">
    <property type="entry name" value="Phage_tape_meas"/>
</dbReference>
<evidence type="ECO:0000313" key="3">
    <source>
        <dbReference type="EMBL" id="MXN99452.1"/>
    </source>
</evidence>
<evidence type="ECO:0000256" key="1">
    <source>
        <dbReference type="SAM" id="MobiDB-lite"/>
    </source>
</evidence>
<dbReference type="OrthoDB" id="8019720at2"/>
<evidence type="ECO:0000313" key="4">
    <source>
        <dbReference type="Proteomes" id="UP000440304"/>
    </source>
</evidence>